<feature type="transmembrane region" description="Helical" evidence="1">
    <location>
        <begin position="112"/>
        <end position="133"/>
    </location>
</feature>
<evidence type="ECO:0000313" key="3">
    <source>
        <dbReference type="Proteomes" id="UP000537126"/>
    </source>
</evidence>
<keyword evidence="1" id="KW-0812">Transmembrane</keyword>
<sequence length="135" mass="14856">METFTHSLALLQCLGAAFFAILFLQSGLDKVFDWQGNLSWLKEHFAKSLLKGMVPLLLGVLTLMEVASGVVSTVGVVWLLFSGNSEVAFWGVLLSAISLLMLFFGQRMAKDYAGAASLVPYFLCALFVLFLFLHQ</sequence>
<feature type="transmembrane region" description="Helical" evidence="1">
    <location>
        <begin position="6"/>
        <end position="24"/>
    </location>
</feature>
<evidence type="ECO:0000256" key="1">
    <source>
        <dbReference type="SAM" id="Phobius"/>
    </source>
</evidence>
<reference evidence="2 3" key="1">
    <citation type="submission" date="2020-03" db="EMBL/GenBank/DDBJ databases">
        <title>Genomic Encyclopedia of Type Strains, Phase IV (KMG-IV): sequencing the most valuable type-strain genomes for metagenomic binning, comparative biology and taxonomic classification.</title>
        <authorList>
            <person name="Goeker M."/>
        </authorList>
    </citation>
    <scope>NUCLEOTIDE SEQUENCE [LARGE SCALE GENOMIC DNA]</scope>
    <source>
        <strain evidence="2 3">DSM 5718</strain>
    </source>
</reference>
<keyword evidence="1" id="KW-1133">Transmembrane helix</keyword>
<keyword evidence="3" id="KW-1185">Reference proteome</keyword>
<organism evidence="2 3">
    <name type="scientific">Thermonema lapsum</name>
    <dbReference type="NCBI Taxonomy" id="28195"/>
    <lineage>
        <taxon>Bacteria</taxon>
        <taxon>Pseudomonadati</taxon>
        <taxon>Bacteroidota</taxon>
        <taxon>Cytophagia</taxon>
        <taxon>Cytophagales</taxon>
        <taxon>Thermonemataceae</taxon>
        <taxon>Thermonema</taxon>
    </lineage>
</organism>
<dbReference type="EMBL" id="JAASRN010000003">
    <property type="protein sequence ID" value="NIK74550.1"/>
    <property type="molecule type" value="Genomic_DNA"/>
</dbReference>
<evidence type="ECO:0000313" key="2">
    <source>
        <dbReference type="EMBL" id="NIK74550.1"/>
    </source>
</evidence>
<dbReference type="RefSeq" id="WP_166920423.1">
    <property type="nucleotide sequence ID" value="NZ_JAASRN010000003.1"/>
</dbReference>
<dbReference type="Proteomes" id="UP000537126">
    <property type="component" value="Unassembled WGS sequence"/>
</dbReference>
<feature type="transmembrane region" description="Helical" evidence="1">
    <location>
        <begin position="87"/>
        <end position="105"/>
    </location>
</feature>
<gene>
    <name evidence="2" type="ORF">FHS56_002075</name>
</gene>
<proteinExistence type="predicted"/>
<feature type="transmembrane region" description="Helical" evidence="1">
    <location>
        <begin position="56"/>
        <end position="81"/>
    </location>
</feature>
<comment type="caution">
    <text evidence="2">The sequence shown here is derived from an EMBL/GenBank/DDBJ whole genome shotgun (WGS) entry which is preliminary data.</text>
</comment>
<protein>
    <recommendedName>
        <fullName evidence="4">DoxX family protein</fullName>
    </recommendedName>
</protein>
<evidence type="ECO:0008006" key="4">
    <source>
        <dbReference type="Google" id="ProtNLM"/>
    </source>
</evidence>
<accession>A0A846MTC1</accession>
<dbReference type="AlphaFoldDB" id="A0A846MTC1"/>
<keyword evidence="1" id="KW-0472">Membrane</keyword>
<name>A0A846MTC1_9BACT</name>